<evidence type="ECO:0000313" key="4">
    <source>
        <dbReference type="Proteomes" id="UP000198341"/>
    </source>
</evidence>
<dbReference type="Proteomes" id="UP000198341">
    <property type="component" value="Chromosome 10"/>
</dbReference>
<proteinExistence type="predicted"/>
<dbReference type="Pfam" id="PF13640">
    <property type="entry name" value="2OG-FeII_Oxy_3"/>
    <property type="match status" value="1"/>
</dbReference>
<name>K8EJP5_9CHLO</name>
<dbReference type="PROSITE" id="PS51257">
    <property type="entry name" value="PROKAR_LIPOPROTEIN"/>
    <property type="match status" value="1"/>
</dbReference>
<dbReference type="GeneID" id="19013454"/>
<evidence type="ECO:0000259" key="2">
    <source>
        <dbReference type="Pfam" id="PF13640"/>
    </source>
</evidence>
<dbReference type="STRING" id="41875.K8EJP5"/>
<dbReference type="RefSeq" id="XP_007510718.1">
    <property type="nucleotide sequence ID" value="XM_007510656.1"/>
</dbReference>
<reference evidence="3 4" key="1">
    <citation type="submission" date="2011-10" db="EMBL/GenBank/DDBJ databases">
        <authorList>
            <person name="Genoscope - CEA"/>
        </authorList>
    </citation>
    <scope>NUCLEOTIDE SEQUENCE [LARGE SCALE GENOMIC DNA]</scope>
    <source>
        <strain evidence="3 4">RCC 1105</strain>
    </source>
</reference>
<organism evidence="3 4">
    <name type="scientific">Bathycoccus prasinos</name>
    <dbReference type="NCBI Taxonomy" id="41875"/>
    <lineage>
        <taxon>Eukaryota</taxon>
        <taxon>Viridiplantae</taxon>
        <taxon>Chlorophyta</taxon>
        <taxon>Mamiellophyceae</taxon>
        <taxon>Mamiellales</taxon>
        <taxon>Bathycoccaceae</taxon>
        <taxon>Bathycoccus</taxon>
    </lineage>
</organism>
<feature type="region of interest" description="Disordered" evidence="1">
    <location>
        <begin position="1"/>
        <end position="41"/>
    </location>
</feature>
<evidence type="ECO:0000313" key="3">
    <source>
        <dbReference type="EMBL" id="CCO18251.1"/>
    </source>
</evidence>
<evidence type="ECO:0000256" key="1">
    <source>
        <dbReference type="SAM" id="MobiDB-lite"/>
    </source>
</evidence>
<dbReference type="InterPro" id="IPR044862">
    <property type="entry name" value="Pro_4_hyd_alph_FE2OG_OXY"/>
</dbReference>
<dbReference type="Gene3D" id="2.60.120.620">
    <property type="entry name" value="q2cbj1_9rhob like domain"/>
    <property type="match status" value="1"/>
</dbReference>
<dbReference type="eggNOG" id="ENOG502QU44">
    <property type="taxonomic scope" value="Eukaryota"/>
</dbReference>
<protein>
    <recommendedName>
        <fullName evidence="2">Prolyl 4-hydroxylase alpha subunit Fe(2+) 2OG dioxygenase domain-containing protein</fullName>
    </recommendedName>
</protein>
<dbReference type="KEGG" id="bpg:Bathy10g03790"/>
<dbReference type="OrthoDB" id="504976at2759"/>
<feature type="compositionally biased region" description="Low complexity" evidence="1">
    <location>
        <begin position="1"/>
        <end position="24"/>
    </location>
</feature>
<sequence length="403" mass="45362">MTRSNNSYCSSSSSCSSCSSSSSSLGGGKGGRGDVSVSFSSFSRRRRKKSSHFRRRALSSNLSSSPEVNEVEVEVNERAKHYFTKDSFYAHADKLYSSFQNNHSNAKKANAERFCWDYWHVENQYTQLRTPAKEYYYEGEILNEFYAKFEEELLKYARENLALSNFTPIWMSCYVDGMGQELHADVPHGPLAFVFSLTKNFDDSDDDKSSSPSKSGRYFRGGETTILRPERANYWQSFDPTEIVERTQLFEEIEPKFNRLTIFDPRLPHGVREVKGTKDVSKGRLVLNGWFNEPAISCQGGLTIEDVGKVLDAKLDLLYEELETLPAMIGFAALRMEIEAETGHVDSISWGADTVAPALSLRDPDEVTETRDVVLATIAGMMSECVFPSSKEKSSICVPFVFG</sequence>
<dbReference type="AlphaFoldDB" id="K8EJP5"/>
<accession>K8EJP5</accession>
<feature type="domain" description="Prolyl 4-hydroxylase alpha subunit Fe(2+) 2OG dioxygenase" evidence="2">
    <location>
        <begin position="170"/>
        <end position="292"/>
    </location>
</feature>
<dbReference type="EMBL" id="FO082269">
    <property type="protein sequence ID" value="CCO18251.1"/>
    <property type="molecule type" value="Genomic_DNA"/>
</dbReference>
<keyword evidence="4" id="KW-1185">Reference proteome</keyword>
<gene>
    <name evidence="3" type="ordered locus">Bathy10g03790</name>
</gene>